<keyword evidence="2 5" id="KW-0378">Hydrolase</keyword>
<dbReference type="eggNOG" id="ENOG502QQZC">
    <property type="taxonomic scope" value="Eukaryota"/>
</dbReference>
<dbReference type="Gene3D" id="3.40.50.300">
    <property type="entry name" value="P-loop containing nucleotide triphosphate hydrolases"/>
    <property type="match status" value="2"/>
</dbReference>
<dbReference type="STRING" id="5888.A0BXU0"/>
<keyword evidence="1 5" id="KW-0547">Nucleotide-binding</keyword>
<proteinExistence type="predicted"/>
<evidence type="ECO:0000256" key="4">
    <source>
        <dbReference type="ARBA" id="ARBA00022840"/>
    </source>
</evidence>
<dbReference type="GeneID" id="5016539"/>
<reference evidence="7 8" key="1">
    <citation type="journal article" date="2006" name="Nature">
        <title>Global trends of whole-genome duplications revealed by the ciliate Paramecium tetraurelia.</title>
        <authorList>
            <consortium name="Genoscope"/>
            <person name="Aury J.-M."/>
            <person name="Jaillon O."/>
            <person name="Duret L."/>
            <person name="Noel B."/>
            <person name="Jubin C."/>
            <person name="Porcel B.M."/>
            <person name="Segurens B."/>
            <person name="Daubin V."/>
            <person name="Anthouard V."/>
            <person name="Aiach N."/>
            <person name="Arnaiz O."/>
            <person name="Billaut A."/>
            <person name="Beisson J."/>
            <person name="Blanc I."/>
            <person name="Bouhouche K."/>
            <person name="Camara F."/>
            <person name="Duharcourt S."/>
            <person name="Guigo R."/>
            <person name="Gogendeau D."/>
            <person name="Katinka M."/>
            <person name="Keller A.-M."/>
            <person name="Kissmehl R."/>
            <person name="Klotz C."/>
            <person name="Koll F."/>
            <person name="Le Moue A."/>
            <person name="Lepere C."/>
            <person name="Malinsky S."/>
            <person name="Nowacki M."/>
            <person name="Nowak J.K."/>
            <person name="Plattner H."/>
            <person name="Poulain J."/>
            <person name="Ruiz F."/>
            <person name="Serrano V."/>
            <person name="Zagulski M."/>
            <person name="Dessen P."/>
            <person name="Betermier M."/>
            <person name="Weissenbach J."/>
            <person name="Scarpelli C."/>
            <person name="Schachter V."/>
            <person name="Sperling L."/>
            <person name="Meyer E."/>
            <person name="Cohen J."/>
            <person name="Wincker P."/>
        </authorList>
    </citation>
    <scope>NUCLEOTIDE SEQUENCE [LARGE SCALE GENOMIC DNA]</scope>
    <source>
        <strain evidence="7 8">Stock d4-2</strain>
    </source>
</reference>
<dbReference type="GO" id="GO:0004386">
    <property type="term" value="F:helicase activity"/>
    <property type="evidence" value="ECO:0007669"/>
    <property type="project" value="UniProtKB-UniRule"/>
</dbReference>
<dbReference type="KEGG" id="ptm:GSPATT00033210001"/>
<evidence type="ECO:0000256" key="3">
    <source>
        <dbReference type="ARBA" id="ARBA00022806"/>
    </source>
</evidence>
<evidence type="ECO:0000256" key="2">
    <source>
        <dbReference type="ARBA" id="ARBA00022801"/>
    </source>
</evidence>
<feature type="domain" description="UvrD-like helicase ATP-binding" evidence="6">
    <location>
        <begin position="313"/>
        <end position="745"/>
    </location>
</feature>
<sequence>MKQNQKSQETQTKNYKAKIQNYLNQQKKDSRIKDMTNEKILTQIFLDALSFSDDQQYNSTIFDAIKESVWSYQVKIQILNKIINKNDKILSMVSSMLLILDGYFNFNSKKINLIYVKVPYVMKYQSFFLLQSNDNFNILFEVGLHKKYNDTKQQICLFDIVQKITFIDIFFYQKGQEITDAIQEYQINISKDFYRTELDYAECISVPLTGINAKQQSYLFQVQNKSWAESSYLQQSQNLIQWIPLKFNQLKEKKDDLLFKKGQLIKKSFYEKLSNQFHYEDIGNQNKYKLIQFVDFESVGQILDLLQKSQAFKIKLSDQEKQIVITKNNALVIGRSGTGKTTSTVLRIFATEMLVKVRSKFLGQKRIQFLQDYQRKEVEIHSLFSTANRFLVQEVEKYYHKLERQAQEAINKHRDQNTFNLDESFVSINESVISNYETDLLDFVLQEEQIQNPQIRQNVQSHQNEKQSQTIKFPSFLSSEQLLILLDKKSNNPFFSIEKINKFRQKHSKKIGFQDFNGINLDEWFPQANNIQSQYQYSSSSDIQLKQDIIVPEVDFMLFYLYFWPQVCGRGRNNFDNTALPSLIWTQIYSYIKGSQYSYAYPNRCLPFQLYKERVGNYLSEAQMVEIYDCFLKYEIWKEKEQYIDQLDLINSLLVNIEQNQLIRFPIHHSYIDEVQDLPQAMIELFCKITEQGIIFCGDSAQSILKGVGFRFSDLQTIFKTSKKIGANQLEKFQVFQLTKNFRSHNNILQLANCIIIILELLFPNSLDHLQKEISNLKGPKPLIISQVDPSLILYHLNQQCDAEEQCEIEFGYNQVIIVKNEEAKQTLPQQFKTARVLTTYQTKGLEFDDVILYNCFSSDPIPEQQWAFLSCIDVEESYVDKQVFEQSITKFDEQNNKYDVELTEDGQQVVQKKLKLNQRYDKKKMNDYSSLCNELKMLYVCVTRAKKRVIIYDDNPQQRYPLERILKQYNVCDFTGKQNQIIQIPQKARQVINVPQDNQQEIQQEQRQRQPKIWDDEEIQIWEQQGQLMFQKKLYDEAKKCFKRCKNERMTVLSKAFLNATKGAQKLANYKSQKIQFKLNGTLELKKKMDELEQELQKDFRKAAKQFLQIEDVQQAANCYYSGMMYEDSVIQFLNSQLLPQAAKSAVKLKQFQLAILIYYHLGYYLDALKLLSEINQIKGFQYGFFKYDFLKECLNENILQKAEVKYLLLNQFQDLNNNVFYLLVQKYKNKDNTQFDVDKFTETQISQNILDKVPIKDIFENEINKILNSQIYIDDDLEEMIYEQFKMFWEIYYEIIDSQMIINPHSKQQISAIFQSNQQIYQDRQLKSFLIEVFEQLNQHNVLITLYPENRLLYKFFHQQQQIQEFKIDDKEEYNICQSLLCNQLSIIQLLFLDDIETLRKTMKHQNQQQKQLYQELNDLIYQRGRIIPDQELLYYKLLFGNVLQKQQK</sequence>
<keyword evidence="8" id="KW-1185">Reference proteome</keyword>
<evidence type="ECO:0000313" key="7">
    <source>
        <dbReference type="EMBL" id="CAK63357.1"/>
    </source>
</evidence>
<dbReference type="InterPro" id="IPR027417">
    <property type="entry name" value="P-loop_NTPase"/>
</dbReference>
<evidence type="ECO:0000313" key="8">
    <source>
        <dbReference type="Proteomes" id="UP000000600"/>
    </source>
</evidence>
<keyword evidence="4 5" id="KW-0067">ATP-binding</keyword>
<evidence type="ECO:0000256" key="1">
    <source>
        <dbReference type="ARBA" id="ARBA00022741"/>
    </source>
</evidence>
<gene>
    <name evidence="7" type="ORF">GSPATT00033210001</name>
</gene>
<accession>A0BXU0</accession>
<dbReference type="GO" id="GO:0005524">
    <property type="term" value="F:ATP binding"/>
    <property type="evidence" value="ECO:0007669"/>
    <property type="project" value="UniProtKB-UniRule"/>
</dbReference>
<dbReference type="HOGENOM" id="CLU_251311_0_0_1"/>
<keyword evidence="3 5" id="KW-0347">Helicase</keyword>
<evidence type="ECO:0000259" key="6">
    <source>
        <dbReference type="PROSITE" id="PS51198"/>
    </source>
</evidence>
<dbReference type="EMBL" id="CT868025">
    <property type="protein sequence ID" value="CAK63357.1"/>
    <property type="molecule type" value="Genomic_DNA"/>
</dbReference>
<protein>
    <recommendedName>
        <fullName evidence="6">UvrD-like helicase ATP-binding domain-containing protein</fullName>
    </recommendedName>
</protein>
<dbReference type="Proteomes" id="UP000000600">
    <property type="component" value="Unassembled WGS sequence"/>
</dbReference>
<dbReference type="PANTHER" id="PTHR21529:SF4">
    <property type="entry name" value="TPR AND ANKYRIN REPEAT-CONTAINING PROTEIN 1"/>
    <property type="match status" value="1"/>
</dbReference>
<dbReference type="PANTHER" id="PTHR21529">
    <property type="entry name" value="MAMMARY TURMOR VIRUS RECEPTOR HOMOLOG 1, 2 MTVR1, 2"/>
    <property type="match status" value="1"/>
</dbReference>
<dbReference type="InterPro" id="IPR039904">
    <property type="entry name" value="TRANK1"/>
</dbReference>
<dbReference type="RefSeq" id="XP_001430755.1">
    <property type="nucleotide sequence ID" value="XM_001430718.1"/>
</dbReference>
<dbReference type="GO" id="GO:0016787">
    <property type="term" value="F:hydrolase activity"/>
    <property type="evidence" value="ECO:0007669"/>
    <property type="project" value="UniProtKB-UniRule"/>
</dbReference>
<feature type="binding site" evidence="5">
    <location>
        <begin position="334"/>
        <end position="341"/>
    </location>
    <ligand>
        <name>ATP</name>
        <dbReference type="ChEBI" id="CHEBI:30616"/>
    </ligand>
</feature>
<name>A0BXU0_PARTE</name>
<dbReference type="OrthoDB" id="3156807at2759"/>
<dbReference type="PROSITE" id="PS51198">
    <property type="entry name" value="UVRD_HELICASE_ATP_BIND"/>
    <property type="match status" value="1"/>
</dbReference>
<evidence type="ECO:0000256" key="5">
    <source>
        <dbReference type="PROSITE-ProRule" id="PRU00560"/>
    </source>
</evidence>
<dbReference type="InterPro" id="IPR014016">
    <property type="entry name" value="UvrD-like_ATP-bd"/>
</dbReference>
<dbReference type="InParanoid" id="A0BXU0"/>
<dbReference type="SUPFAM" id="SSF52540">
    <property type="entry name" value="P-loop containing nucleoside triphosphate hydrolases"/>
    <property type="match status" value="1"/>
</dbReference>
<organism evidence="7 8">
    <name type="scientific">Paramecium tetraurelia</name>
    <dbReference type="NCBI Taxonomy" id="5888"/>
    <lineage>
        <taxon>Eukaryota</taxon>
        <taxon>Sar</taxon>
        <taxon>Alveolata</taxon>
        <taxon>Ciliophora</taxon>
        <taxon>Intramacronucleata</taxon>
        <taxon>Oligohymenophorea</taxon>
        <taxon>Peniculida</taxon>
        <taxon>Parameciidae</taxon>
        <taxon>Paramecium</taxon>
    </lineage>
</organism>